<dbReference type="PROSITE" id="PS50977">
    <property type="entry name" value="HTH_TETR_2"/>
    <property type="match status" value="1"/>
</dbReference>
<feature type="DNA-binding region" description="H-T-H motif" evidence="4">
    <location>
        <begin position="65"/>
        <end position="84"/>
    </location>
</feature>
<evidence type="ECO:0000256" key="5">
    <source>
        <dbReference type="SAM" id="MobiDB-lite"/>
    </source>
</evidence>
<comment type="caution">
    <text evidence="7">The sequence shown here is derived from an EMBL/GenBank/DDBJ whole genome shotgun (WGS) entry which is preliminary data.</text>
</comment>
<dbReference type="PANTHER" id="PTHR30055">
    <property type="entry name" value="HTH-TYPE TRANSCRIPTIONAL REGULATOR RUTR"/>
    <property type="match status" value="1"/>
</dbReference>
<keyword evidence="1" id="KW-0805">Transcription regulation</keyword>
<reference evidence="7 8" key="1">
    <citation type="journal article" date="2013" name="Stand. Genomic Sci.">
        <title>Genomic Encyclopedia of Type Strains, Phase I: The one thousand microbial genomes (KMG-I) project.</title>
        <authorList>
            <person name="Kyrpides N.C."/>
            <person name="Woyke T."/>
            <person name="Eisen J.A."/>
            <person name="Garrity G."/>
            <person name="Lilburn T.G."/>
            <person name="Beck B.J."/>
            <person name="Whitman W.B."/>
            <person name="Hugenholtz P."/>
            <person name="Klenk H.P."/>
        </authorList>
    </citation>
    <scope>NUCLEOTIDE SEQUENCE [LARGE SCALE GENOMIC DNA]</scope>
    <source>
        <strain evidence="7 8">DSM 45044</strain>
    </source>
</reference>
<dbReference type="InterPro" id="IPR050109">
    <property type="entry name" value="HTH-type_TetR-like_transc_reg"/>
</dbReference>
<dbReference type="PANTHER" id="PTHR30055:SF151">
    <property type="entry name" value="TRANSCRIPTIONAL REGULATORY PROTEIN"/>
    <property type="match status" value="1"/>
</dbReference>
<dbReference type="InterPro" id="IPR041674">
    <property type="entry name" value="TetR_C_22"/>
</dbReference>
<evidence type="ECO:0000256" key="2">
    <source>
        <dbReference type="ARBA" id="ARBA00023125"/>
    </source>
</evidence>
<accession>A0A562UR61</accession>
<feature type="region of interest" description="Disordered" evidence="5">
    <location>
        <begin position="1"/>
        <end position="43"/>
    </location>
</feature>
<evidence type="ECO:0000313" key="7">
    <source>
        <dbReference type="EMBL" id="TWJ08115.1"/>
    </source>
</evidence>
<dbReference type="EMBL" id="VLLL01000008">
    <property type="protein sequence ID" value="TWJ08115.1"/>
    <property type="molecule type" value="Genomic_DNA"/>
</dbReference>
<keyword evidence="2 4" id="KW-0238">DNA-binding</keyword>
<evidence type="ECO:0000256" key="4">
    <source>
        <dbReference type="PROSITE-ProRule" id="PRU00335"/>
    </source>
</evidence>
<name>A0A562UR61_9ACTN</name>
<dbReference type="Proteomes" id="UP000321617">
    <property type="component" value="Unassembled WGS sequence"/>
</dbReference>
<feature type="domain" description="HTH tetR-type" evidence="6">
    <location>
        <begin position="42"/>
        <end position="102"/>
    </location>
</feature>
<gene>
    <name evidence="7" type="ORF">LX16_4335</name>
</gene>
<dbReference type="InterPro" id="IPR023772">
    <property type="entry name" value="DNA-bd_HTH_TetR-type_CS"/>
</dbReference>
<sequence length="229" mass="25456">MSTVAEHRATTGRTSGGGSSVRTRSTEPEGTLRRRPVQQRSTERVTRMLDACAALLDEIGYTRLTTTLIAQRAEVAIGSIYQFFGDKRAVVRALGMRHLDTFFTRVEAHIAAEPPRQWWDIVDTVIDEYIEMHRTEPGFRTLHFGDIVDVHLLDDSRSNNDVLAARLAELLDEHFGLPMAPPTGLAVMVAVETGDALVKLAFRKDPDGDDEILAQAKVIIRDYLSKVVG</sequence>
<dbReference type="Pfam" id="PF00440">
    <property type="entry name" value="TetR_N"/>
    <property type="match status" value="1"/>
</dbReference>
<keyword evidence="8" id="KW-1185">Reference proteome</keyword>
<dbReference type="GO" id="GO:0000976">
    <property type="term" value="F:transcription cis-regulatory region binding"/>
    <property type="evidence" value="ECO:0007669"/>
    <property type="project" value="TreeGrafter"/>
</dbReference>
<dbReference type="GO" id="GO:0003700">
    <property type="term" value="F:DNA-binding transcription factor activity"/>
    <property type="evidence" value="ECO:0007669"/>
    <property type="project" value="TreeGrafter"/>
</dbReference>
<dbReference type="Gene3D" id="1.10.357.10">
    <property type="entry name" value="Tetracycline Repressor, domain 2"/>
    <property type="match status" value="1"/>
</dbReference>
<protein>
    <submittedName>
        <fullName evidence="7">TetR family transcriptional regulator</fullName>
    </submittedName>
</protein>
<dbReference type="AlphaFoldDB" id="A0A562UR61"/>
<evidence type="ECO:0000259" key="6">
    <source>
        <dbReference type="PROSITE" id="PS50977"/>
    </source>
</evidence>
<organism evidence="7 8">
    <name type="scientific">Stackebrandtia albiflava</name>
    <dbReference type="NCBI Taxonomy" id="406432"/>
    <lineage>
        <taxon>Bacteria</taxon>
        <taxon>Bacillati</taxon>
        <taxon>Actinomycetota</taxon>
        <taxon>Actinomycetes</taxon>
        <taxon>Glycomycetales</taxon>
        <taxon>Glycomycetaceae</taxon>
        <taxon>Stackebrandtia</taxon>
    </lineage>
</organism>
<dbReference type="PROSITE" id="PS01081">
    <property type="entry name" value="HTH_TETR_1"/>
    <property type="match status" value="1"/>
</dbReference>
<dbReference type="Pfam" id="PF17928">
    <property type="entry name" value="TetR_C_22"/>
    <property type="match status" value="1"/>
</dbReference>
<evidence type="ECO:0000256" key="1">
    <source>
        <dbReference type="ARBA" id="ARBA00023015"/>
    </source>
</evidence>
<dbReference type="InterPro" id="IPR009057">
    <property type="entry name" value="Homeodomain-like_sf"/>
</dbReference>
<evidence type="ECO:0000313" key="8">
    <source>
        <dbReference type="Proteomes" id="UP000321617"/>
    </source>
</evidence>
<dbReference type="SUPFAM" id="SSF46689">
    <property type="entry name" value="Homeodomain-like"/>
    <property type="match status" value="1"/>
</dbReference>
<dbReference type="InterPro" id="IPR001647">
    <property type="entry name" value="HTH_TetR"/>
</dbReference>
<dbReference type="PRINTS" id="PR00455">
    <property type="entry name" value="HTHTETR"/>
</dbReference>
<proteinExistence type="predicted"/>
<keyword evidence="3" id="KW-0804">Transcription</keyword>
<evidence type="ECO:0000256" key="3">
    <source>
        <dbReference type="ARBA" id="ARBA00023163"/>
    </source>
</evidence>